<evidence type="ECO:0000256" key="2">
    <source>
        <dbReference type="ARBA" id="ARBA00022741"/>
    </source>
</evidence>
<name>A0A6P5GDN3_ANACO</name>
<accession>A0A6P5GDN3</accession>
<feature type="domain" description="Aminoacyl-tRNA synthetase class II (D/K/N)" evidence="7">
    <location>
        <begin position="406"/>
        <end position="667"/>
    </location>
</feature>
<keyword evidence="1" id="KW-0436">Ligase</keyword>
<dbReference type="GO" id="GO:0005739">
    <property type="term" value="C:mitochondrion"/>
    <property type="evidence" value="ECO:0007669"/>
    <property type="project" value="EnsemblPlants"/>
</dbReference>
<dbReference type="Pfam" id="PF00152">
    <property type="entry name" value="tRNA-synt_2"/>
    <property type="match status" value="1"/>
</dbReference>
<dbReference type="Gene3D" id="3.30.930.10">
    <property type="entry name" value="Bira Bifunctional Protein, Domain 2"/>
    <property type="match status" value="1"/>
</dbReference>
<keyword evidence="8" id="KW-1185">Reference proteome</keyword>
<dbReference type="AlphaFoldDB" id="A0A6P5GDN3"/>
<dbReference type="GO" id="GO:0005524">
    <property type="term" value="F:ATP binding"/>
    <property type="evidence" value="ECO:0007669"/>
    <property type="project" value="UniProtKB-KW"/>
</dbReference>
<dbReference type="GeneID" id="109722964"/>
<keyword evidence="5" id="KW-0030">Aminoacyl-tRNA synthetase</keyword>
<gene>
    <name evidence="9" type="primary">LOC109722964</name>
</gene>
<keyword evidence="3" id="KW-0067">ATP-binding</keyword>
<proteinExistence type="predicted"/>
<evidence type="ECO:0000259" key="7">
    <source>
        <dbReference type="Pfam" id="PF00152"/>
    </source>
</evidence>
<reference evidence="8" key="1">
    <citation type="journal article" date="2015" name="Nat. Genet.">
        <title>The pineapple genome and the evolution of CAM photosynthesis.</title>
        <authorList>
            <person name="Ming R."/>
            <person name="VanBuren R."/>
            <person name="Wai C.M."/>
            <person name="Tang H."/>
            <person name="Schatz M.C."/>
            <person name="Bowers J.E."/>
            <person name="Lyons E."/>
            <person name="Wang M.L."/>
            <person name="Chen J."/>
            <person name="Biggers E."/>
            <person name="Zhang J."/>
            <person name="Huang L."/>
            <person name="Zhang L."/>
            <person name="Miao W."/>
            <person name="Zhang J."/>
            <person name="Ye Z."/>
            <person name="Miao C."/>
            <person name="Lin Z."/>
            <person name="Wang H."/>
            <person name="Zhou H."/>
            <person name="Yim W.C."/>
            <person name="Priest H.D."/>
            <person name="Zheng C."/>
            <person name="Woodhouse M."/>
            <person name="Edger P.P."/>
            <person name="Guyot R."/>
            <person name="Guo H.B."/>
            <person name="Guo H."/>
            <person name="Zheng G."/>
            <person name="Singh R."/>
            <person name="Sharma A."/>
            <person name="Min X."/>
            <person name="Zheng Y."/>
            <person name="Lee H."/>
            <person name="Gurtowski J."/>
            <person name="Sedlazeck F.J."/>
            <person name="Harkess A."/>
            <person name="McKain M.R."/>
            <person name="Liao Z."/>
            <person name="Fang J."/>
            <person name="Liu J."/>
            <person name="Zhang X."/>
            <person name="Zhang Q."/>
            <person name="Hu W."/>
            <person name="Qin Y."/>
            <person name="Wang K."/>
            <person name="Chen L.Y."/>
            <person name="Shirley N."/>
            <person name="Lin Y.R."/>
            <person name="Liu L.Y."/>
            <person name="Hernandez A.G."/>
            <person name="Wright C.L."/>
            <person name="Bulone V."/>
            <person name="Tuskan G.A."/>
            <person name="Heath K."/>
            <person name="Zee F."/>
            <person name="Moore P.H."/>
            <person name="Sunkar R."/>
            <person name="Leebens-Mack J.H."/>
            <person name="Mockler T."/>
            <person name="Bennetzen J.L."/>
            <person name="Freeling M."/>
            <person name="Sankoff D."/>
            <person name="Paterson A.H."/>
            <person name="Zhu X."/>
            <person name="Yang X."/>
            <person name="Smith J.A."/>
            <person name="Cushman J.C."/>
            <person name="Paull R.E."/>
            <person name="Yu Q."/>
        </authorList>
    </citation>
    <scope>NUCLEOTIDE SEQUENCE [LARGE SCALE GENOMIC DNA]</scope>
    <source>
        <strain evidence="8">cv. F153</strain>
    </source>
</reference>
<dbReference type="GO" id="GO:0009507">
    <property type="term" value="C:chloroplast"/>
    <property type="evidence" value="ECO:0007669"/>
    <property type="project" value="EnsemblPlants"/>
</dbReference>
<organism evidence="8 9">
    <name type="scientific">Ananas comosus</name>
    <name type="common">Pineapple</name>
    <name type="synonym">Ananas ananas</name>
    <dbReference type="NCBI Taxonomy" id="4615"/>
    <lineage>
        <taxon>Eukaryota</taxon>
        <taxon>Viridiplantae</taxon>
        <taxon>Streptophyta</taxon>
        <taxon>Embryophyta</taxon>
        <taxon>Tracheophyta</taxon>
        <taxon>Spermatophyta</taxon>
        <taxon>Magnoliopsida</taxon>
        <taxon>Liliopsida</taxon>
        <taxon>Poales</taxon>
        <taxon>Bromeliaceae</taxon>
        <taxon>Bromelioideae</taxon>
        <taxon>Ananas</taxon>
    </lineage>
</organism>
<evidence type="ECO:0000256" key="6">
    <source>
        <dbReference type="SAM" id="Coils"/>
    </source>
</evidence>
<dbReference type="GO" id="GO:0004816">
    <property type="term" value="F:asparagine-tRNA ligase activity"/>
    <property type="evidence" value="ECO:0007669"/>
    <property type="project" value="TreeGrafter"/>
</dbReference>
<dbReference type="SUPFAM" id="SSF55681">
    <property type="entry name" value="Class II aaRS and biotin synthetases"/>
    <property type="match status" value="1"/>
</dbReference>
<dbReference type="InterPro" id="IPR004364">
    <property type="entry name" value="Aa-tRNA-synt_II"/>
</dbReference>
<dbReference type="OrthoDB" id="1931232at2759"/>
<keyword evidence="6" id="KW-0175">Coiled coil</keyword>
<dbReference type="PANTHER" id="PTHR22594:SF36">
    <property type="entry name" value="ASPARAGINE--TRNA LIGASE, CYTOPLASMIC 2"/>
    <property type="match status" value="1"/>
</dbReference>
<sequence>MSLFCPTPFFLYKPYPALHLPTHIPPSPIPILSFFLLIHCPMASPSQSVAAENPPRQSVERLAYSGRVALLLIAARADGGLGLVGERVAVGGWVKSFTVRPKSDAPRSPPQILPPAAVEGRDATCSEVLFKIPILRSIANMLGRGNEPTKHRGIKLALKKAMPSVAYLRINDGSCVANLQVVVDSSICPLEQVTAIGTSILAEGVIEKVQMRGKYVVELKVDKLLHVGSVNPQKYPLSKTRLSLESIRSFSHFRARTTTVASLARVRNTMTHATHTFFQKNGFLFVHMPIITTTDMNPNQKKFYVTQLFNNAEDGLMGSSVKDRDAINLEVVRASSVKDRDAINLEVVRAAIRDKNKRIEELKRSDSNKEALIAAQLDVQKANELAQQLEEQEKALKQGKLDFSKDYFGQPAYLSPFPGLHLETYACALSSVYTCGPKFQAEDSQPTKHLAESSTIEVELAFAAVEDAMKCAEDCLKSLCSSVLANCSDDLKFLSSRVDDKCIDRIQSIVSAPFARISYAEALEMFKKVTDRTFESKAEWGVHLSNEHQSYLANELYKQPVIIYEYPKELKPFYARLRDDGRTVTAFDIIVPKAGVVASGMQKEERIDALTSRIEELGFPQKQLEWYLDLRRHGTVKHSGFSVNFENMVMFISGLNDVRDVVPFPRSKGEANC</sequence>
<evidence type="ECO:0000313" key="9">
    <source>
        <dbReference type="RefSeq" id="XP_020106726.1"/>
    </source>
</evidence>
<reference evidence="9" key="2">
    <citation type="submission" date="2025-08" db="UniProtKB">
        <authorList>
            <consortium name="RefSeq"/>
        </authorList>
    </citation>
    <scope>IDENTIFICATION</scope>
    <source>
        <tissue evidence="9">Leaf</tissue>
    </source>
</reference>
<evidence type="ECO:0000256" key="5">
    <source>
        <dbReference type="ARBA" id="ARBA00023146"/>
    </source>
</evidence>
<dbReference type="Proteomes" id="UP000515123">
    <property type="component" value="Linkage group 17"/>
</dbReference>
<dbReference type="InterPro" id="IPR045864">
    <property type="entry name" value="aa-tRNA-synth_II/BPL/LPL"/>
</dbReference>
<evidence type="ECO:0000313" key="8">
    <source>
        <dbReference type="Proteomes" id="UP000515123"/>
    </source>
</evidence>
<keyword evidence="2" id="KW-0547">Nucleotide-binding</keyword>
<protein>
    <submittedName>
        <fullName evidence="9">Asparagine--tRNA ligase, cytoplasmic 2-like</fullName>
    </submittedName>
</protein>
<evidence type="ECO:0000256" key="1">
    <source>
        <dbReference type="ARBA" id="ARBA00022598"/>
    </source>
</evidence>
<dbReference type="RefSeq" id="XP_020106726.1">
    <property type="nucleotide sequence ID" value="XM_020251137.1"/>
</dbReference>
<dbReference type="Gramene" id="Aco021413.1.mrna1">
    <property type="protein sequence ID" value="Aco021413.1.mrna1"/>
    <property type="gene ID" value="Aco021413.1.path1"/>
</dbReference>
<feature type="coiled-coil region" evidence="6">
    <location>
        <begin position="345"/>
        <end position="402"/>
    </location>
</feature>
<evidence type="ECO:0000256" key="4">
    <source>
        <dbReference type="ARBA" id="ARBA00022917"/>
    </source>
</evidence>
<dbReference type="GO" id="GO:0006421">
    <property type="term" value="P:asparaginyl-tRNA aminoacylation"/>
    <property type="evidence" value="ECO:0007669"/>
    <property type="project" value="TreeGrafter"/>
</dbReference>
<keyword evidence="4" id="KW-0648">Protein biosynthesis</keyword>
<evidence type="ECO:0000256" key="3">
    <source>
        <dbReference type="ARBA" id="ARBA00022840"/>
    </source>
</evidence>
<dbReference type="PANTHER" id="PTHR22594">
    <property type="entry name" value="ASPARTYL/LYSYL-TRNA SYNTHETASE"/>
    <property type="match status" value="1"/>
</dbReference>